<reference evidence="2" key="1">
    <citation type="submission" date="2021-07" db="EMBL/GenBank/DDBJ databases">
        <title>Complete genome sequencing of a Clostridium isolate.</title>
        <authorList>
            <person name="Ueki A."/>
            <person name="Tonouchi A."/>
        </authorList>
    </citation>
    <scope>NUCLEOTIDE SEQUENCE [LARGE SCALE GENOMIC DNA]</scope>
    <source>
        <strain evidence="2">C5S11</strain>
    </source>
</reference>
<protein>
    <submittedName>
        <fullName evidence="1">Uncharacterized protein</fullName>
    </submittedName>
</protein>
<sequence>MDIEKLIEEFAMAFAKVLFNKEEKKSEKINIDQISSTDIFKIIFNKSFHRGDYSKAEDLIFHELENNNSTEVYEVASEFYNTLLKKSDEELNKRNFPRKEIYQGLDDIKRFKINL</sequence>
<dbReference type="Proteomes" id="UP000824633">
    <property type="component" value="Chromosome"/>
</dbReference>
<proteinExistence type="predicted"/>
<keyword evidence="2" id="KW-1185">Reference proteome</keyword>
<accession>A0ABN6ITV2</accession>
<evidence type="ECO:0000313" key="2">
    <source>
        <dbReference type="Proteomes" id="UP000824633"/>
    </source>
</evidence>
<dbReference type="EMBL" id="AP024849">
    <property type="protein sequence ID" value="BCZ44823.1"/>
    <property type="molecule type" value="Genomic_DNA"/>
</dbReference>
<dbReference type="InterPro" id="IPR045507">
    <property type="entry name" value="DUF6483"/>
</dbReference>
<dbReference type="Pfam" id="PF20092">
    <property type="entry name" value="DUF6483"/>
    <property type="match status" value="1"/>
</dbReference>
<gene>
    <name evidence="1" type="ORF">psyc5s11_08900</name>
</gene>
<organism evidence="1 2">
    <name type="scientific">Clostridium gelidum</name>
    <dbReference type="NCBI Taxonomy" id="704125"/>
    <lineage>
        <taxon>Bacteria</taxon>
        <taxon>Bacillati</taxon>
        <taxon>Bacillota</taxon>
        <taxon>Clostridia</taxon>
        <taxon>Eubacteriales</taxon>
        <taxon>Clostridiaceae</taxon>
        <taxon>Clostridium</taxon>
    </lineage>
</organism>
<evidence type="ECO:0000313" key="1">
    <source>
        <dbReference type="EMBL" id="BCZ44823.1"/>
    </source>
</evidence>
<dbReference type="RefSeq" id="WP_224036478.1">
    <property type="nucleotide sequence ID" value="NZ_AP024849.1"/>
</dbReference>
<name>A0ABN6ITV2_9CLOT</name>